<organism evidence="8 9">
    <name type="scientific">Brachionus plicatilis</name>
    <name type="common">Marine rotifer</name>
    <name type="synonym">Brachionus muelleri</name>
    <dbReference type="NCBI Taxonomy" id="10195"/>
    <lineage>
        <taxon>Eukaryota</taxon>
        <taxon>Metazoa</taxon>
        <taxon>Spiralia</taxon>
        <taxon>Gnathifera</taxon>
        <taxon>Rotifera</taxon>
        <taxon>Eurotatoria</taxon>
        <taxon>Monogononta</taxon>
        <taxon>Pseudotrocha</taxon>
        <taxon>Ploima</taxon>
        <taxon>Brachionidae</taxon>
        <taxon>Brachionus</taxon>
    </lineage>
</organism>
<evidence type="ECO:0000256" key="2">
    <source>
        <dbReference type="ARBA" id="ARBA00023155"/>
    </source>
</evidence>
<dbReference type="EMBL" id="REGN01000714">
    <property type="protein sequence ID" value="RNA39699.1"/>
    <property type="molecule type" value="Genomic_DNA"/>
</dbReference>
<feature type="DNA-binding region" description="Homeobox" evidence="4">
    <location>
        <begin position="105"/>
        <end position="164"/>
    </location>
</feature>
<dbReference type="PROSITE" id="PS00027">
    <property type="entry name" value="HOMEOBOX_1"/>
    <property type="match status" value="1"/>
</dbReference>
<feature type="non-terminal residue" evidence="8">
    <location>
        <position position="376"/>
    </location>
</feature>
<keyword evidence="9" id="KW-1185">Reference proteome</keyword>
<dbReference type="CDD" id="cd00086">
    <property type="entry name" value="homeodomain"/>
    <property type="match status" value="1"/>
</dbReference>
<feature type="region of interest" description="Disordered" evidence="6">
    <location>
        <begin position="200"/>
        <end position="268"/>
    </location>
</feature>
<dbReference type="PANTHER" id="PTHR24327">
    <property type="entry name" value="HOMEOBOX PROTEIN"/>
    <property type="match status" value="1"/>
</dbReference>
<feature type="compositionally biased region" description="Low complexity" evidence="6">
    <location>
        <begin position="257"/>
        <end position="268"/>
    </location>
</feature>
<dbReference type="InterPro" id="IPR000047">
    <property type="entry name" value="HTH_motif"/>
</dbReference>
<keyword evidence="1 4" id="KW-0238">DNA-binding</keyword>
<gene>
    <name evidence="8" type="ORF">BpHYR1_010681</name>
</gene>
<dbReference type="InterPro" id="IPR020479">
    <property type="entry name" value="HD_metazoa"/>
</dbReference>
<evidence type="ECO:0000313" key="8">
    <source>
        <dbReference type="EMBL" id="RNA39699.1"/>
    </source>
</evidence>
<dbReference type="AlphaFoldDB" id="A0A3M7SVH0"/>
<protein>
    <submittedName>
        <fullName evidence="8">Homeobox Dlx6a-like</fullName>
    </submittedName>
</protein>
<accession>A0A3M7SVH0</accession>
<evidence type="ECO:0000256" key="4">
    <source>
        <dbReference type="PROSITE-ProRule" id="PRU00108"/>
    </source>
</evidence>
<dbReference type="InterPro" id="IPR050460">
    <property type="entry name" value="Distal-less_Homeobox_TF"/>
</dbReference>
<evidence type="ECO:0000256" key="6">
    <source>
        <dbReference type="SAM" id="MobiDB-lite"/>
    </source>
</evidence>
<dbReference type="SUPFAM" id="SSF46689">
    <property type="entry name" value="Homeodomain-like"/>
    <property type="match status" value="1"/>
</dbReference>
<keyword evidence="3 4" id="KW-0539">Nucleus</keyword>
<dbReference type="InterPro" id="IPR001356">
    <property type="entry name" value="HD"/>
</dbReference>
<feature type="compositionally biased region" description="Basic and acidic residues" evidence="6">
    <location>
        <begin position="201"/>
        <end position="217"/>
    </location>
</feature>
<feature type="domain" description="Homeobox" evidence="7">
    <location>
        <begin position="103"/>
        <end position="163"/>
    </location>
</feature>
<feature type="compositionally biased region" description="Basic and acidic residues" evidence="6">
    <location>
        <begin position="243"/>
        <end position="256"/>
    </location>
</feature>
<dbReference type="GO" id="GO:0000978">
    <property type="term" value="F:RNA polymerase II cis-regulatory region sequence-specific DNA binding"/>
    <property type="evidence" value="ECO:0007669"/>
    <property type="project" value="TreeGrafter"/>
</dbReference>
<dbReference type="FunFam" id="1.10.10.60:FF:000424">
    <property type="entry name" value="ANTP homeobox protein"/>
    <property type="match status" value="1"/>
</dbReference>
<dbReference type="Proteomes" id="UP000276133">
    <property type="component" value="Unassembled WGS sequence"/>
</dbReference>
<dbReference type="Pfam" id="PF00046">
    <property type="entry name" value="Homeodomain"/>
    <property type="match status" value="1"/>
</dbReference>
<dbReference type="GO" id="GO:0000981">
    <property type="term" value="F:DNA-binding transcription factor activity, RNA polymerase II-specific"/>
    <property type="evidence" value="ECO:0007669"/>
    <property type="project" value="InterPro"/>
</dbReference>
<comment type="subcellular location">
    <subcellularLocation>
        <location evidence="4 5">Nucleus</location>
    </subcellularLocation>
</comment>
<name>A0A3M7SVH0_BRAPC</name>
<evidence type="ECO:0000256" key="5">
    <source>
        <dbReference type="RuleBase" id="RU000682"/>
    </source>
</evidence>
<feature type="compositionally biased region" description="Low complexity" evidence="6">
    <location>
        <begin position="34"/>
        <end position="54"/>
    </location>
</feature>
<dbReference type="InterPro" id="IPR017970">
    <property type="entry name" value="Homeobox_CS"/>
</dbReference>
<dbReference type="SMART" id="SM00389">
    <property type="entry name" value="HOX"/>
    <property type="match status" value="1"/>
</dbReference>
<dbReference type="STRING" id="10195.A0A3M7SVH0"/>
<dbReference type="PRINTS" id="PR00031">
    <property type="entry name" value="HTHREPRESSR"/>
</dbReference>
<dbReference type="Gene3D" id="1.10.10.60">
    <property type="entry name" value="Homeodomain-like"/>
    <property type="match status" value="1"/>
</dbReference>
<dbReference type="PRINTS" id="PR00024">
    <property type="entry name" value="HOMEOBOX"/>
</dbReference>
<reference evidence="8 9" key="1">
    <citation type="journal article" date="2018" name="Sci. Rep.">
        <title>Genomic signatures of local adaptation to the degree of environmental predictability in rotifers.</title>
        <authorList>
            <person name="Franch-Gras L."/>
            <person name="Hahn C."/>
            <person name="Garcia-Roger E.M."/>
            <person name="Carmona M.J."/>
            <person name="Serra M."/>
            <person name="Gomez A."/>
        </authorList>
    </citation>
    <scope>NUCLEOTIDE SEQUENCE [LARGE SCALE GENOMIC DNA]</scope>
    <source>
        <strain evidence="8">HYR1</strain>
    </source>
</reference>
<dbReference type="PANTHER" id="PTHR24327:SF81">
    <property type="entry name" value="HOMEOTIC PROTEIN DISTAL-LESS-RELATED"/>
    <property type="match status" value="1"/>
</dbReference>
<keyword evidence="2 4" id="KW-0371">Homeobox</keyword>
<feature type="compositionally biased region" description="Low complexity" evidence="6">
    <location>
        <begin position="225"/>
        <end position="242"/>
    </location>
</feature>
<evidence type="ECO:0000313" key="9">
    <source>
        <dbReference type="Proteomes" id="UP000276133"/>
    </source>
</evidence>
<dbReference type="OrthoDB" id="6159439at2759"/>
<evidence type="ECO:0000256" key="3">
    <source>
        <dbReference type="ARBA" id="ARBA00023242"/>
    </source>
</evidence>
<sequence>MNPISHELNGAADDSFALVLNPNSAPTPPNPQFYSNTASYSSSSTKSSSSSSSLPYYPSQLANYSAYASSYASPAQLDSKPAYGAHKTDTVSSLAKMGAAKAKKIRKPRTIYSSMQLQVLNKRFQRTQYLALPERAELAASLGLTQTQVKIWFQNKRSKFKKNVKGGADDSTDETSFTANLDEPEHNIQLPAYAQMLAETEPAKSAKRKLSESDKPNKKPNNCANNSNSLSSPNDSAASSRTSSRESSLERTRSDSKPSFSNSSRSASPYVATHQNYYQFSTQPYSTNGSYFNAYLAPSYQYTMAANPESAYSYSSGMPLQPSAPAADQWSLSAAGAANAPSPSQLTSQSSYSNSYSSYAYANPLNSNYQMVVHGM</sequence>
<evidence type="ECO:0000256" key="1">
    <source>
        <dbReference type="ARBA" id="ARBA00023125"/>
    </source>
</evidence>
<dbReference type="GO" id="GO:0030154">
    <property type="term" value="P:cell differentiation"/>
    <property type="evidence" value="ECO:0007669"/>
    <property type="project" value="TreeGrafter"/>
</dbReference>
<comment type="caution">
    <text evidence="8">The sequence shown here is derived from an EMBL/GenBank/DDBJ whole genome shotgun (WGS) entry which is preliminary data.</text>
</comment>
<dbReference type="GO" id="GO:0005634">
    <property type="term" value="C:nucleus"/>
    <property type="evidence" value="ECO:0007669"/>
    <property type="project" value="UniProtKB-SubCell"/>
</dbReference>
<dbReference type="InterPro" id="IPR009057">
    <property type="entry name" value="Homeodomain-like_sf"/>
</dbReference>
<evidence type="ECO:0000259" key="7">
    <source>
        <dbReference type="PROSITE" id="PS50071"/>
    </source>
</evidence>
<feature type="region of interest" description="Disordered" evidence="6">
    <location>
        <begin position="162"/>
        <end position="186"/>
    </location>
</feature>
<dbReference type="PROSITE" id="PS50071">
    <property type="entry name" value="HOMEOBOX_2"/>
    <property type="match status" value="1"/>
</dbReference>
<feature type="region of interest" description="Disordered" evidence="6">
    <location>
        <begin position="18"/>
        <end position="54"/>
    </location>
</feature>
<proteinExistence type="predicted"/>